<name>A0A1L3GDL3_SYNAC</name>
<evidence type="ECO:0000313" key="2">
    <source>
        <dbReference type="EMBL" id="APG24036.1"/>
    </source>
</evidence>
<organism evidence="2 3">
    <name type="scientific">Syntrophotalea acetylenica</name>
    <name type="common">Pelobacter acetylenicus</name>
    <dbReference type="NCBI Taxonomy" id="29542"/>
    <lineage>
        <taxon>Bacteria</taxon>
        <taxon>Pseudomonadati</taxon>
        <taxon>Thermodesulfobacteriota</taxon>
        <taxon>Desulfuromonadia</taxon>
        <taxon>Desulfuromonadales</taxon>
        <taxon>Syntrophotaleaceae</taxon>
        <taxon>Syntrophotalea</taxon>
    </lineage>
</organism>
<evidence type="ECO:0008006" key="4">
    <source>
        <dbReference type="Google" id="ProtNLM"/>
    </source>
</evidence>
<dbReference type="EMBL" id="CP015518">
    <property type="protein sequence ID" value="APG24036.1"/>
    <property type="molecule type" value="Genomic_DNA"/>
</dbReference>
<accession>A0A1L3GDL3</accession>
<dbReference type="AlphaFoldDB" id="A0A1L3GDL3"/>
<dbReference type="RefSeq" id="WP_072285852.1">
    <property type="nucleotide sequence ID" value="NZ_CP015455.1"/>
</dbReference>
<keyword evidence="3" id="KW-1185">Reference proteome</keyword>
<reference evidence="2 3" key="1">
    <citation type="journal article" date="2017" name="Genome Announc.">
        <title>Complete Genome Sequences of Two Acetylene-Fermenting Pelobacter acetylenicus Strains.</title>
        <authorList>
            <person name="Sutton J.M."/>
            <person name="Baesman S.M."/>
            <person name="Fierst J.L."/>
            <person name="Poret-Peterson A.T."/>
            <person name="Oremland R.S."/>
            <person name="Dunlap D.S."/>
            <person name="Akob D.M."/>
        </authorList>
    </citation>
    <scope>NUCLEOTIDE SEQUENCE [LARGE SCALE GENOMIC DNA]</scope>
    <source>
        <strain evidence="2 3">DSM 3247</strain>
    </source>
</reference>
<protein>
    <recommendedName>
        <fullName evidence="4">SEC-C motif-containing protein</fullName>
    </recommendedName>
</protein>
<sequence length="382" mass="43225">MSKINRNAPCPCGSGLKFKKCCLVKNDLGQARPPVEPLRKAEEELFHILFQQAQNQLGPEGITEAWRVFCGSREDLPDPQSQPEANTCFLSWLLLHWQTGAGEQPLESLAGRYRRRMGHRLPIMQRRFLDEACRQPFSFFVVSDLNPGISITLRDLFWPRELEVFEQKASTLLSRGNLLYTQVLPIDNAAILLGCAPFAIPDAYQVRLIEVRDAMQKNLGGIDRNTLFAMADRLRSCYFEIRSEMQKLDEEQENSAGDTVATAQQETSPVTSGNGARLAYRLDCTVREAFEALRTLSWKLGDDELPPDTEVNEQGQPRRMAFPWLEKGNRKPSAADNPELGRIFIEGDRLTIQIADSEQKDSMLRKLSRRLGKQATLLETVG</sequence>
<evidence type="ECO:0000256" key="1">
    <source>
        <dbReference type="SAM" id="MobiDB-lite"/>
    </source>
</evidence>
<dbReference type="Gene3D" id="3.10.450.50">
    <property type="match status" value="1"/>
</dbReference>
<gene>
    <name evidence="2" type="ORF">A7E75_02600</name>
</gene>
<feature type="compositionally biased region" description="Polar residues" evidence="1">
    <location>
        <begin position="254"/>
        <end position="273"/>
    </location>
</feature>
<dbReference type="InterPro" id="IPR004027">
    <property type="entry name" value="SEC_C_motif"/>
</dbReference>
<evidence type="ECO:0000313" key="3">
    <source>
        <dbReference type="Proteomes" id="UP000182264"/>
    </source>
</evidence>
<dbReference type="Pfam" id="PF02810">
    <property type="entry name" value="SEC-C"/>
    <property type="match status" value="1"/>
</dbReference>
<dbReference type="OrthoDB" id="5503541at2"/>
<proteinExistence type="predicted"/>
<dbReference type="SUPFAM" id="SSF103642">
    <property type="entry name" value="Sec-C motif"/>
    <property type="match status" value="1"/>
</dbReference>
<dbReference type="Proteomes" id="UP000182264">
    <property type="component" value="Chromosome"/>
</dbReference>
<feature type="region of interest" description="Disordered" evidence="1">
    <location>
        <begin position="249"/>
        <end position="273"/>
    </location>
</feature>
<dbReference type="KEGG" id="pace:A6070_11225"/>